<proteinExistence type="inferred from homology"/>
<evidence type="ECO:0000313" key="3">
    <source>
        <dbReference type="EMBL" id="EJF46916.1"/>
    </source>
</evidence>
<sequence length="76" mass="8031">MPAQEKADIEEAARLSGRTVTEYVRTAARDAALTDLARSVIVSAETFDALLAALDSPPAPNPAMDRAHLRAAELGL</sequence>
<dbReference type="eggNOG" id="ENOG5032AY3">
    <property type="taxonomic scope" value="Bacteria"/>
</dbReference>
<dbReference type="AlphaFoldDB" id="J0XDV7"/>
<comment type="similarity">
    <text evidence="2">Belongs to the TacA antitoxin family.</text>
</comment>
<evidence type="ECO:0000256" key="1">
    <source>
        <dbReference type="ARBA" id="ARBA00022649"/>
    </source>
</evidence>
<gene>
    <name evidence="3" type="ORF">HMPREF1318_1723</name>
</gene>
<name>J0XDV7_9ACTO</name>
<evidence type="ECO:0000256" key="2">
    <source>
        <dbReference type="ARBA" id="ARBA00049988"/>
    </source>
</evidence>
<dbReference type="InterPro" id="IPR014795">
    <property type="entry name" value="TacA_1-like"/>
</dbReference>
<dbReference type="Proteomes" id="UP000002941">
    <property type="component" value="Unassembled WGS sequence"/>
</dbReference>
<dbReference type="EMBL" id="AKFT01000039">
    <property type="protein sequence ID" value="EJF46916.1"/>
    <property type="molecule type" value="Genomic_DNA"/>
</dbReference>
<organism evidence="3 4">
    <name type="scientific">Actinomyces massiliensis F0489</name>
    <dbReference type="NCBI Taxonomy" id="1125718"/>
    <lineage>
        <taxon>Bacteria</taxon>
        <taxon>Bacillati</taxon>
        <taxon>Actinomycetota</taxon>
        <taxon>Actinomycetes</taxon>
        <taxon>Actinomycetales</taxon>
        <taxon>Actinomycetaceae</taxon>
        <taxon>Actinomyces</taxon>
    </lineage>
</organism>
<reference evidence="3 4" key="1">
    <citation type="submission" date="2012-05" db="EMBL/GenBank/DDBJ databases">
        <authorList>
            <person name="Harkins D.M."/>
            <person name="Madupu R."/>
            <person name="Durkin A.S."/>
            <person name="Torralba M."/>
            <person name="Methe B."/>
            <person name="Sutton G.G."/>
            <person name="Nelson K.E."/>
        </authorList>
    </citation>
    <scope>NUCLEOTIDE SEQUENCE [LARGE SCALE GENOMIC DNA]</scope>
    <source>
        <strain evidence="3 4">F0489</strain>
    </source>
</reference>
<protein>
    <submittedName>
        <fullName evidence="3">PF08681 family protein</fullName>
    </submittedName>
</protein>
<dbReference type="Gene3D" id="1.20.5.780">
    <property type="entry name" value="Single helix bin"/>
    <property type="match status" value="1"/>
</dbReference>
<dbReference type="Pfam" id="PF08681">
    <property type="entry name" value="TacA1"/>
    <property type="match status" value="1"/>
</dbReference>
<keyword evidence="4" id="KW-1185">Reference proteome</keyword>
<evidence type="ECO:0000313" key="4">
    <source>
        <dbReference type="Proteomes" id="UP000002941"/>
    </source>
</evidence>
<keyword evidence="1" id="KW-1277">Toxin-antitoxin system</keyword>
<dbReference type="SUPFAM" id="SSF47598">
    <property type="entry name" value="Ribbon-helix-helix"/>
    <property type="match status" value="1"/>
</dbReference>
<dbReference type="GO" id="GO:0006355">
    <property type="term" value="P:regulation of DNA-templated transcription"/>
    <property type="evidence" value="ECO:0007669"/>
    <property type="project" value="InterPro"/>
</dbReference>
<accession>J0XDV7</accession>
<dbReference type="InterPro" id="IPR010985">
    <property type="entry name" value="Ribbon_hlx_hlx"/>
</dbReference>
<dbReference type="PATRIC" id="fig|1125718.3.peg.613"/>
<comment type="caution">
    <text evidence="3">The sequence shown here is derived from an EMBL/GenBank/DDBJ whole genome shotgun (WGS) entry which is preliminary data.</text>
</comment>